<dbReference type="PANTHER" id="PTHR30561:SF2">
    <property type="entry name" value="SPERMIDINE EXPORT PROTEIN MDTJ"/>
    <property type="match status" value="1"/>
</dbReference>
<dbReference type="Proteomes" id="UP000003676">
    <property type="component" value="Unassembled WGS sequence"/>
</dbReference>
<keyword evidence="8 10" id="KW-0472">Membrane</keyword>
<dbReference type="GO" id="GO:1903711">
    <property type="term" value="P:spermidine transmembrane transport"/>
    <property type="evidence" value="ECO:0007669"/>
    <property type="project" value="TreeGrafter"/>
</dbReference>
<dbReference type="HOGENOM" id="CLU_133067_0_0_7"/>
<evidence type="ECO:0000256" key="4">
    <source>
        <dbReference type="ARBA" id="ARBA00022475"/>
    </source>
</evidence>
<dbReference type="GO" id="GO:0031460">
    <property type="term" value="P:glycine betaine transport"/>
    <property type="evidence" value="ECO:0007669"/>
    <property type="project" value="TreeGrafter"/>
</dbReference>
<feature type="transmembrane region" description="Helical" evidence="10">
    <location>
        <begin position="101"/>
        <end position="123"/>
    </location>
</feature>
<keyword evidence="6 9" id="KW-0812">Transmembrane</keyword>
<dbReference type="InterPro" id="IPR000390">
    <property type="entry name" value="Small_drug/metabolite_transptr"/>
</dbReference>
<protein>
    <recommendedName>
        <fullName evidence="3">Spermidine export protein MdtJ</fullName>
    </recommendedName>
</protein>
<dbReference type="GO" id="GO:0005886">
    <property type="term" value="C:plasma membrane"/>
    <property type="evidence" value="ECO:0007669"/>
    <property type="project" value="UniProtKB-SubCell"/>
</dbReference>
<dbReference type="Pfam" id="PF00893">
    <property type="entry name" value="Multi_Drug_Res"/>
    <property type="match status" value="1"/>
</dbReference>
<evidence type="ECO:0000313" key="12">
    <source>
        <dbReference type="Proteomes" id="UP000003676"/>
    </source>
</evidence>
<reference evidence="11 12" key="1">
    <citation type="submission" date="2008-10" db="EMBL/GenBank/DDBJ databases">
        <title>Draft genome sequence of Desulvovibrio piger (ATCC 29098).</title>
        <authorList>
            <person name="Sudarsanam P."/>
            <person name="Ley R."/>
            <person name="Guruge J."/>
            <person name="Turnbaugh P.J."/>
            <person name="Mahowald M."/>
            <person name="Liep D."/>
            <person name="Gordon J."/>
        </authorList>
    </citation>
    <scope>NUCLEOTIDE SEQUENCE [LARGE SCALE GENOMIC DNA]</scope>
    <source>
        <strain evidence="11 12">ATCC 29098</strain>
    </source>
</reference>
<evidence type="ECO:0000256" key="2">
    <source>
        <dbReference type="ARBA" id="ARBA00011358"/>
    </source>
</evidence>
<dbReference type="eggNOG" id="COG2076">
    <property type="taxonomic scope" value="Bacteria"/>
</dbReference>
<evidence type="ECO:0000256" key="5">
    <source>
        <dbReference type="ARBA" id="ARBA00022519"/>
    </source>
</evidence>
<dbReference type="PANTHER" id="PTHR30561">
    <property type="entry name" value="SMR FAMILY PROTON-DEPENDENT DRUG EFFLUX TRANSPORTER SUGE"/>
    <property type="match status" value="1"/>
</dbReference>
<accession>B6WTY4</accession>
<comment type="similarity">
    <text evidence="9">Belongs to the drug/metabolite transporter (DMT) superfamily. Small multidrug resistance (SMR) (TC 2.A.7.1) family.</text>
</comment>
<reference evidence="11 12" key="2">
    <citation type="submission" date="2008-10" db="EMBL/GenBank/DDBJ databases">
        <authorList>
            <person name="Fulton L."/>
            <person name="Clifton S."/>
            <person name="Fulton B."/>
            <person name="Xu J."/>
            <person name="Minx P."/>
            <person name="Pepin K.H."/>
            <person name="Johnson M."/>
            <person name="Bhonagiri V."/>
            <person name="Nash W.E."/>
            <person name="Mardis E.R."/>
            <person name="Wilson R.K."/>
        </authorList>
    </citation>
    <scope>NUCLEOTIDE SEQUENCE [LARGE SCALE GENOMIC DNA]</scope>
    <source>
        <strain evidence="11 12">ATCC 29098</strain>
    </source>
</reference>
<keyword evidence="4" id="KW-1003">Cell membrane</keyword>
<dbReference type="GO" id="GO:0015220">
    <property type="term" value="F:choline transmembrane transporter activity"/>
    <property type="evidence" value="ECO:0007669"/>
    <property type="project" value="TreeGrafter"/>
</dbReference>
<evidence type="ECO:0000313" key="11">
    <source>
        <dbReference type="EMBL" id="EEB33548.1"/>
    </source>
</evidence>
<dbReference type="AlphaFoldDB" id="B6WTY4"/>
<keyword evidence="7 10" id="KW-1133">Transmembrane helix</keyword>
<dbReference type="GO" id="GO:0015297">
    <property type="term" value="F:antiporter activity"/>
    <property type="evidence" value="ECO:0007669"/>
    <property type="project" value="TreeGrafter"/>
</dbReference>
<dbReference type="STRING" id="901.DESPIGER_1036"/>
<proteinExistence type="inferred from homology"/>
<sequence>MPFLPVRSGLARLLQLRNAVAEPFAFDRTSLERCIMNPTRPYHWFCLLAAIVFEVAGTTVMKLSFGWSFAHAALAGLVLMWIAIGLSYYSLAKATTGLPVGVAFAFWEALGLALITLSSIYILDEPFSLQRLAGLLCALSGALLVHHGTVQDKDTSSDTNRDAS</sequence>
<dbReference type="GO" id="GO:0015199">
    <property type="term" value="F:amino-acid betaine transmembrane transporter activity"/>
    <property type="evidence" value="ECO:0007669"/>
    <property type="project" value="TreeGrafter"/>
</dbReference>
<evidence type="ECO:0000256" key="7">
    <source>
        <dbReference type="ARBA" id="ARBA00022989"/>
    </source>
</evidence>
<feature type="transmembrane region" description="Helical" evidence="10">
    <location>
        <begin position="129"/>
        <end position="146"/>
    </location>
</feature>
<dbReference type="Gene3D" id="1.10.3730.20">
    <property type="match status" value="1"/>
</dbReference>
<dbReference type="SUPFAM" id="SSF103481">
    <property type="entry name" value="Multidrug resistance efflux transporter EmrE"/>
    <property type="match status" value="1"/>
</dbReference>
<evidence type="ECO:0000256" key="8">
    <source>
        <dbReference type="ARBA" id="ARBA00023136"/>
    </source>
</evidence>
<evidence type="ECO:0000256" key="6">
    <source>
        <dbReference type="ARBA" id="ARBA00022692"/>
    </source>
</evidence>
<evidence type="ECO:0000256" key="9">
    <source>
        <dbReference type="RuleBase" id="RU003942"/>
    </source>
</evidence>
<dbReference type="InterPro" id="IPR045324">
    <property type="entry name" value="Small_multidrug_res"/>
</dbReference>
<name>B6WTY4_9BACT</name>
<comment type="subcellular location">
    <subcellularLocation>
        <location evidence="1">Cell inner membrane</location>
        <topology evidence="1">Multi-pass membrane protein</topology>
    </subcellularLocation>
    <subcellularLocation>
        <location evidence="9">Cell membrane</location>
        <topology evidence="9">Multi-pass membrane protein</topology>
    </subcellularLocation>
</comment>
<feature type="transmembrane region" description="Helical" evidence="10">
    <location>
        <begin position="67"/>
        <end position="89"/>
    </location>
</feature>
<dbReference type="InterPro" id="IPR037185">
    <property type="entry name" value="EmrE-like"/>
</dbReference>
<gene>
    <name evidence="11" type="ORF">DESPIG_01542</name>
</gene>
<evidence type="ECO:0000256" key="1">
    <source>
        <dbReference type="ARBA" id="ARBA00004429"/>
    </source>
</evidence>
<feature type="transmembrane region" description="Helical" evidence="10">
    <location>
        <begin position="42"/>
        <end position="61"/>
    </location>
</feature>
<evidence type="ECO:0000256" key="3">
    <source>
        <dbReference type="ARBA" id="ARBA00021112"/>
    </source>
</evidence>
<keyword evidence="5" id="KW-0997">Cell inner membrane</keyword>
<dbReference type="EMBL" id="ABXU01000038">
    <property type="protein sequence ID" value="EEB33548.1"/>
    <property type="molecule type" value="Genomic_DNA"/>
</dbReference>
<evidence type="ECO:0000256" key="10">
    <source>
        <dbReference type="SAM" id="Phobius"/>
    </source>
</evidence>
<organism evidence="11 12">
    <name type="scientific">Desulfovibrio piger ATCC 29098</name>
    <dbReference type="NCBI Taxonomy" id="411464"/>
    <lineage>
        <taxon>Bacteria</taxon>
        <taxon>Pseudomonadati</taxon>
        <taxon>Thermodesulfobacteriota</taxon>
        <taxon>Desulfovibrionia</taxon>
        <taxon>Desulfovibrionales</taxon>
        <taxon>Desulfovibrionaceae</taxon>
        <taxon>Desulfovibrio</taxon>
    </lineage>
</organism>
<comment type="caution">
    <text evidence="11">The sequence shown here is derived from an EMBL/GenBank/DDBJ whole genome shotgun (WGS) entry which is preliminary data.</text>
</comment>
<comment type="subunit">
    <text evidence="2">Forms a complex with MdtI.</text>
</comment>